<accession>A0A1I4LAE5</accession>
<protein>
    <recommendedName>
        <fullName evidence="4">PH domain-containing protein</fullName>
    </recommendedName>
</protein>
<name>A0A1I4LAE5_9GAMM</name>
<keyword evidence="3" id="KW-1185">Reference proteome</keyword>
<sequence>MEVNKTDVLSDSAGDIRERVYGKDKVFVSGLGVMFFGTMVLMFFFVTDSGSYLSRLAFLSPIALALFGCWFLVYRNSKNTIEISRDFLRIDDCVFPEIPWSDIIGLRVTDTYSPQLGRMISLVIYLRSCEKYALKNKRWGISRRNSDGGVVATNLYSYAADHEEIVRDLNEAIERRRAAV</sequence>
<dbReference type="STRING" id="488535.SAMN04487963_0374"/>
<dbReference type="OrthoDB" id="6364767at2"/>
<keyword evidence="1" id="KW-0812">Transmembrane</keyword>
<dbReference type="RefSeq" id="WP_139214315.1">
    <property type="nucleotide sequence ID" value="NZ_FOUE01000001.1"/>
</dbReference>
<evidence type="ECO:0000313" key="3">
    <source>
        <dbReference type="Proteomes" id="UP000198519"/>
    </source>
</evidence>
<reference evidence="3" key="1">
    <citation type="submission" date="2016-10" db="EMBL/GenBank/DDBJ databases">
        <authorList>
            <person name="Varghese N."/>
            <person name="Submissions S."/>
        </authorList>
    </citation>
    <scope>NUCLEOTIDE SEQUENCE [LARGE SCALE GENOMIC DNA]</scope>
    <source>
        <strain evidence="3">CGMCC 1.7061</strain>
    </source>
</reference>
<dbReference type="Proteomes" id="UP000198519">
    <property type="component" value="Unassembled WGS sequence"/>
</dbReference>
<keyword evidence="1" id="KW-0472">Membrane</keyword>
<proteinExistence type="predicted"/>
<evidence type="ECO:0008006" key="4">
    <source>
        <dbReference type="Google" id="ProtNLM"/>
    </source>
</evidence>
<feature type="transmembrane region" description="Helical" evidence="1">
    <location>
        <begin position="52"/>
        <end position="74"/>
    </location>
</feature>
<gene>
    <name evidence="2" type="ORF">SAMN04487963_0374</name>
</gene>
<organism evidence="2 3">
    <name type="scientific">Marinobacter zhejiangensis</name>
    <dbReference type="NCBI Taxonomy" id="488535"/>
    <lineage>
        <taxon>Bacteria</taxon>
        <taxon>Pseudomonadati</taxon>
        <taxon>Pseudomonadota</taxon>
        <taxon>Gammaproteobacteria</taxon>
        <taxon>Pseudomonadales</taxon>
        <taxon>Marinobacteraceae</taxon>
        <taxon>Marinobacter</taxon>
    </lineage>
</organism>
<dbReference type="EMBL" id="FOUE01000001">
    <property type="protein sequence ID" value="SFL87984.1"/>
    <property type="molecule type" value="Genomic_DNA"/>
</dbReference>
<evidence type="ECO:0000313" key="2">
    <source>
        <dbReference type="EMBL" id="SFL87984.1"/>
    </source>
</evidence>
<dbReference type="AlphaFoldDB" id="A0A1I4LAE5"/>
<evidence type="ECO:0000256" key="1">
    <source>
        <dbReference type="SAM" id="Phobius"/>
    </source>
</evidence>
<feature type="transmembrane region" description="Helical" evidence="1">
    <location>
        <begin position="26"/>
        <end position="46"/>
    </location>
</feature>
<keyword evidence="1" id="KW-1133">Transmembrane helix</keyword>